<gene>
    <name evidence="1" type="ORF">SDC9_117612</name>
</gene>
<dbReference type="Pfam" id="PF11848">
    <property type="entry name" value="DUF3368"/>
    <property type="match status" value="1"/>
</dbReference>
<sequence>MRLLIHDANVLIDLLDIGLLDEAMAAPYIMETTDLVEYEIVDTEQASAIKRCTARGLLTVLSSTIEQLTKISEMQNNCPKLTLADCSVVYFAQIREGIVLSGDGRLRKEAEHQHLEVHSTPWLLDLMVSGNLLTPKTAIEKLKQLMDINQRLPRNECLSLIEAWERLVG</sequence>
<comment type="caution">
    <text evidence="1">The sequence shown here is derived from an EMBL/GenBank/DDBJ whole genome shotgun (WGS) entry which is preliminary data.</text>
</comment>
<name>A0A645C007_9ZZZZ</name>
<evidence type="ECO:0008006" key="2">
    <source>
        <dbReference type="Google" id="ProtNLM"/>
    </source>
</evidence>
<evidence type="ECO:0000313" key="1">
    <source>
        <dbReference type="EMBL" id="MPM70657.1"/>
    </source>
</evidence>
<reference evidence="1" key="1">
    <citation type="submission" date="2019-08" db="EMBL/GenBank/DDBJ databases">
        <authorList>
            <person name="Kucharzyk K."/>
            <person name="Murdoch R.W."/>
            <person name="Higgins S."/>
            <person name="Loffler F."/>
        </authorList>
    </citation>
    <scope>NUCLEOTIDE SEQUENCE</scope>
</reference>
<dbReference type="SUPFAM" id="SSF88723">
    <property type="entry name" value="PIN domain-like"/>
    <property type="match status" value="1"/>
</dbReference>
<proteinExistence type="predicted"/>
<accession>A0A645C007</accession>
<dbReference type="EMBL" id="VSSQ01023603">
    <property type="protein sequence ID" value="MPM70657.1"/>
    <property type="molecule type" value="Genomic_DNA"/>
</dbReference>
<dbReference type="InterPro" id="IPR021799">
    <property type="entry name" value="PIN-like_prokaryotic"/>
</dbReference>
<dbReference type="AlphaFoldDB" id="A0A645C007"/>
<organism evidence="1">
    <name type="scientific">bioreactor metagenome</name>
    <dbReference type="NCBI Taxonomy" id="1076179"/>
    <lineage>
        <taxon>unclassified sequences</taxon>
        <taxon>metagenomes</taxon>
        <taxon>ecological metagenomes</taxon>
    </lineage>
</organism>
<dbReference type="InterPro" id="IPR029060">
    <property type="entry name" value="PIN-like_dom_sf"/>
</dbReference>
<protein>
    <recommendedName>
        <fullName evidence="2">PIN domain-containing protein</fullName>
    </recommendedName>
</protein>